<dbReference type="EMBL" id="DPIY01000010">
    <property type="protein sequence ID" value="HCT57871.1"/>
    <property type="molecule type" value="Genomic_DNA"/>
</dbReference>
<dbReference type="InterPro" id="IPR050465">
    <property type="entry name" value="UPF0194_transport"/>
</dbReference>
<gene>
    <name evidence="4" type="ORF">DGD08_11775</name>
</gene>
<evidence type="ECO:0000313" key="4">
    <source>
        <dbReference type="EMBL" id="HCT57871.1"/>
    </source>
</evidence>
<organism evidence="4 5">
    <name type="scientific">Gemmatimonas aurantiaca</name>
    <dbReference type="NCBI Taxonomy" id="173480"/>
    <lineage>
        <taxon>Bacteria</taxon>
        <taxon>Pseudomonadati</taxon>
        <taxon>Gemmatimonadota</taxon>
        <taxon>Gemmatimonadia</taxon>
        <taxon>Gemmatimonadales</taxon>
        <taxon>Gemmatimonadaceae</taxon>
        <taxon>Gemmatimonas</taxon>
    </lineage>
</organism>
<evidence type="ECO:0000256" key="1">
    <source>
        <dbReference type="ARBA" id="ARBA00004196"/>
    </source>
</evidence>
<keyword evidence="2" id="KW-0175">Coiled coil</keyword>
<reference evidence="4 5" key="1">
    <citation type="journal article" date="2018" name="Nat. Biotechnol.">
        <title>A standardized bacterial taxonomy based on genome phylogeny substantially revises the tree of life.</title>
        <authorList>
            <person name="Parks D.H."/>
            <person name="Chuvochina M."/>
            <person name="Waite D.W."/>
            <person name="Rinke C."/>
            <person name="Skarshewski A."/>
            <person name="Chaumeil P.A."/>
            <person name="Hugenholtz P."/>
        </authorList>
    </citation>
    <scope>NUCLEOTIDE SEQUENCE [LARGE SCALE GENOMIC DNA]</scope>
    <source>
        <strain evidence="4">UBA8844</strain>
    </source>
</reference>
<dbReference type="Gene3D" id="1.10.287.470">
    <property type="entry name" value="Helix hairpin bin"/>
    <property type="match status" value="1"/>
</dbReference>
<evidence type="ECO:0000313" key="5">
    <source>
        <dbReference type="Proteomes" id="UP000264071"/>
    </source>
</evidence>
<feature type="transmembrane region" description="Helical" evidence="3">
    <location>
        <begin position="15"/>
        <end position="34"/>
    </location>
</feature>
<keyword evidence="3" id="KW-1133">Transmembrane helix</keyword>
<keyword evidence="3" id="KW-0812">Transmembrane</keyword>
<dbReference type="AlphaFoldDB" id="A0A3D4V9T6"/>
<dbReference type="GO" id="GO:0030313">
    <property type="term" value="C:cell envelope"/>
    <property type="evidence" value="ECO:0007669"/>
    <property type="project" value="UniProtKB-SubCell"/>
</dbReference>
<accession>A0A3D4V9T6</accession>
<dbReference type="Gene3D" id="2.40.50.100">
    <property type="match status" value="1"/>
</dbReference>
<evidence type="ECO:0000256" key="2">
    <source>
        <dbReference type="ARBA" id="ARBA00023054"/>
    </source>
</evidence>
<name>A0A3D4V9T6_9BACT</name>
<sequence length="414" mass="44299">MDIVRTPKKSYKKQVLIGVGVAAVVLVSVALMRLDPAVPTIERAAVLLDTVKQGDIVREVRGPGTLVPERIRWITAQASARVERLHSESGRNVGNSELLLELSNPDLQIQTMQAEQQARQAEIDLINLRTNLRSAILTQEGTVASTRTQYVSTTQEAKAADSLVRLGLVPPFEAANRKAAAEEFTTRLRVEQERLALMKAAIDSQISVQGSRVVQLRAIAENQQARLRSLQVRAPEPGVLQELTLQLGQWVPEGTALAKVVQPGKLKAVLRIPESQAKDVQLGQKASIDTRNGLVAGHVIRKDPSALGGSVTIDVALDGELPAGAVPDLSVDGTIIIDRLTNVLHAGRPASSASSGNTSVFRVDADGEIAVRVPVVLGRSSVNAIEILNGLAVGDRIILSDLSSVAAAEKIRIR</sequence>
<protein>
    <submittedName>
        <fullName evidence="4">RND transporter</fullName>
    </submittedName>
</protein>
<evidence type="ECO:0000256" key="3">
    <source>
        <dbReference type="SAM" id="Phobius"/>
    </source>
</evidence>
<keyword evidence="3" id="KW-0472">Membrane</keyword>
<comment type="caution">
    <text evidence="4">The sequence shown here is derived from an EMBL/GenBank/DDBJ whole genome shotgun (WGS) entry which is preliminary data.</text>
</comment>
<dbReference type="Gene3D" id="2.40.420.20">
    <property type="match status" value="1"/>
</dbReference>
<dbReference type="Proteomes" id="UP000264071">
    <property type="component" value="Unassembled WGS sequence"/>
</dbReference>
<comment type="subcellular location">
    <subcellularLocation>
        <location evidence="1">Cell envelope</location>
    </subcellularLocation>
</comment>
<dbReference type="Gene3D" id="2.40.30.170">
    <property type="match status" value="1"/>
</dbReference>
<proteinExistence type="predicted"/>
<dbReference type="OMA" id="QARDIQP"/>
<dbReference type="PANTHER" id="PTHR32347">
    <property type="entry name" value="EFFLUX SYSTEM COMPONENT YKNX-RELATED"/>
    <property type="match status" value="1"/>
</dbReference>